<keyword evidence="1" id="KW-0812">Transmembrane</keyword>
<reference evidence="2 3" key="1">
    <citation type="journal article" date="2015" name="Genome Announc.">
        <title>Expanding the biotechnology potential of lactobacilli through comparative genomics of 213 strains and associated genera.</title>
        <authorList>
            <person name="Sun Z."/>
            <person name="Harris H.M."/>
            <person name="McCann A."/>
            <person name="Guo C."/>
            <person name="Argimon S."/>
            <person name="Zhang W."/>
            <person name="Yang X."/>
            <person name="Jeffery I.B."/>
            <person name="Cooney J.C."/>
            <person name="Kagawa T.F."/>
            <person name="Liu W."/>
            <person name="Song Y."/>
            <person name="Salvetti E."/>
            <person name="Wrobel A."/>
            <person name="Rasinkangas P."/>
            <person name="Parkhill J."/>
            <person name="Rea M.C."/>
            <person name="O'Sullivan O."/>
            <person name="Ritari J."/>
            <person name="Douillard F.P."/>
            <person name="Paul Ross R."/>
            <person name="Yang R."/>
            <person name="Briner A.E."/>
            <person name="Felis G.E."/>
            <person name="de Vos W.M."/>
            <person name="Barrangou R."/>
            <person name="Klaenhammer T.R."/>
            <person name="Caufield P.W."/>
            <person name="Cui Y."/>
            <person name="Zhang H."/>
            <person name="O'Toole P.W."/>
        </authorList>
    </citation>
    <scope>NUCLEOTIDE SEQUENCE [LARGE SCALE GENOMIC DNA]</scope>
    <source>
        <strain evidence="2 3">DSM 22467</strain>
    </source>
</reference>
<evidence type="ECO:0008006" key="4">
    <source>
        <dbReference type="Google" id="ProtNLM"/>
    </source>
</evidence>
<name>A0A0R2LTD6_9LACO</name>
<feature type="transmembrane region" description="Helical" evidence="1">
    <location>
        <begin position="12"/>
        <end position="34"/>
    </location>
</feature>
<feature type="transmembrane region" description="Helical" evidence="1">
    <location>
        <begin position="40"/>
        <end position="59"/>
    </location>
</feature>
<dbReference type="Proteomes" id="UP000051906">
    <property type="component" value="Unassembled WGS sequence"/>
</dbReference>
<keyword evidence="1" id="KW-1133">Transmembrane helix</keyword>
<evidence type="ECO:0000313" key="3">
    <source>
        <dbReference type="Proteomes" id="UP000051906"/>
    </source>
</evidence>
<dbReference type="EMBL" id="JQCA01000025">
    <property type="protein sequence ID" value="KRO04729.1"/>
    <property type="molecule type" value="Genomic_DNA"/>
</dbReference>
<keyword evidence="1" id="KW-0472">Membrane</keyword>
<evidence type="ECO:0000313" key="2">
    <source>
        <dbReference type="EMBL" id="KRO04729.1"/>
    </source>
</evidence>
<evidence type="ECO:0000256" key="1">
    <source>
        <dbReference type="SAM" id="Phobius"/>
    </source>
</evidence>
<accession>A0A0R2LTD6</accession>
<keyword evidence="3" id="KW-1185">Reference proteome</keyword>
<feature type="transmembrane region" description="Helical" evidence="1">
    <location>
        <begin position="97"/>
        <end position="116"/>
    </location>
</feature>
<dbReference type="STRING" id="616990.IV54_GL000904"/>
<proteinExistence type="predicted"/>
<dbReference type="AlphaFoldDB" id="A0A0R2LTD6"/>
<sequence length="131" mass="14223">MVKTKLKKLLPLMLGSWFLFVATNLGVTVLTSNATAIRPMINTVAFALVLYVWSALNVLRNRRHAVGLMEFVIIVYAFGFVSSLVTAVSNLGQATGLLSLIIVGSLVGIGVNLLWFRTCSQLSKVTVKSTH</sequence>
<gene>
    <name evidence="2" type="ORF">IV54_GL000904</name>
</gene>
<comment type="caution">
    <text evidence="2">The sequence shown here is derived from an EMBL/GenBank/DDBJ whole genome shotgun (WGS) entry which is preliminary data.</text>
</comment>
<protein>
    <recommendedName>
        <fullName evidence="4">Integral membrane protein</fullName>
    </recommendedName>
</protein>
<organism evidence="2 3">
    <name type="scientific">Levilactobacillus paucivorans</name>
    <dbReference type="NCBI Taxonomy" id="616990"/>
    <lineage>
        <taxon>Bacteria</taxon>
        <taxon>Bacillati</taxon>
        <taxon>Bacillota</taxon>
        <taxon>Bacilli</taxon>
        <taxon>Lactobacillales</taxon>
        <taxon>Lactobacillaceae</taxon>
        <taxon>Levilactobacillus</taxon>
    </lineage>
</organism>
<feature type="transmembrane region" description="Helical" evidence="1">
    <location>
        <begin position="71"/>
        <end position="91"/>
    </location>
</feature>
<dbReference type="PATRIC" id="fig|616990.3.peg.979"/>